<feature type="coiled-coil region" evidence="2">
    <location>
        <begin position="217"/>
        <end position="244"/>
    </location>
</feature>
<evidence type="ECO:0000256" key="3">
    <source>
        <dbReference type="SAM" id="MobiDB-lite"/>
    </source>
</evidence>
<keyword evidence="1" id="KW-0727">SH2 domain</keyword>
<dbReference type="PROSITE" id="PS50001">
    <property type="entry name" value="SH2"/>
    <property type="match status" value="1"/>
</dbReference>
<dbReference type="PANTHER" id="PTHR14388">
    <property type="entry name" value="T CELL-SPECIFIC ADAPTER PROTEIN TSAD"/>
    <property type="match status" value="1"/>
</dbReference>
<evidence type="ECO:0000256" key="1">
    <source>
        <dbReference type="PROSITE-ProRule" id="PRU00191"/>
    </source>
</evidence>
<dbReference type="InterPro" id="IPR000980">
    <property type="entry name" value="SH2"/>
</dbReference>
<proteinExistence type="predicted"/>
<gene>
    <name evidence="5" type="ORF">MEDL_7931</name>
</gene>
<keyword evidence="6" id="KW-1185">Reference proteome</keyword>
<feature type="domain" description="SH2" evidence="4">
    <location>
        <begin position="319"/>
        <end position="411"/>
    </location>
</feature>
<comment type="caution">
    <text evidence="5">The sequence shown here is derived from an EMBL/GenBank/DDBJ whole genome shotgun (WGS) entry which is preliminary data.</text>
</comment>
<feature type="compositionally biased region" description="Basic and acidic residues" evidence="3">
    <location>
        <begin position="262"/>
        <end position="276"/>
    </location>
</feature>
<dbReference type="PANTHER" id="PTHR14388:SF17">
    <property type="entry name" value="SH2 DOMAIN-CONTAINING PROTEIN"/>
    <property type="match status" value="1"/>
</dbReference>
<keyword evidence="2" id="KW-0175">Coiled coil</keyword>
<sequence length="434" mass="51472">MRQEQVRRWKQEEDKREAEEKRKPTKPSKPGTKNVCFMHGKDGKEWVWVMGDHRNDRTIRQILDDEAQRNADTQADIELERQRKSKEQEFQRKMEEEQKRLERERAEREAELKRKEEEAALYASLKEAREAAKRLEEEKMRSQEEVTLRVNDLRLNGVNDCQQIIQKKFAVERRKSMERVETNKKRRSSELYMKWKHMRDSIDKQALETSKEVEPIWKEQEKRAKDAEVQMRQLARDAREEVRNSFRHVARNLTAVSAFASGKDKPPLPPKNSEKIKAHKRKSRPPRPQNRDAIIAWFHDEERERSAGLDPQTNKPAEWFHGIIPRMDAETMLINEPTGSYLVRVSERVWGYTISYRASDRCKHFLVDTTENGYQFFGTNQIKHATLADLILYHVNHHITVAGKEMLLKPIGQIKSPPDYYDLFKNRRSESTSL</sequence>
<feature type="region of interest" description="Disordered" evidence="3">
    <location>
        <begin position="64"/>
        <end position="113"/>
    </location>
</feature>
<dbReference type="Proteomes" id="UP000683360">
    <property type="component" value="Unassembled WGS sequence"/>
</dbReference>
<accession>A0A8S3QAY6</accession>
<feature type="region of interest" description="Disordered" evidence="3">
    <location>
        <begin position="1"/>
        <end position="38"/>
    </location>
</feature>
<dbReference type="InterPro" id="IPR036860">
    <property type="entry name" value="SH2_dom_sf"/>
</dbReference>
<organism evidence="5 6">
    <name type="scientific">Mytilus edulis</name>
    <name type="common">Blue mussel</name>
    <dbReference type="NCBI Taxonomy" id="6550"/>
    <lineage>
        <taxon>Eukaryota</taxon>
        <taxon>Metazoa</taxon>
        <taxon>Spiralia</taxon>
        <taxon>Lophotrochozoa</taxon>
        <taxon>Mollusca</taxon>
        <taxon>Bivalvia</taxon>
        <taxon>Autobranchia</taxon>
        <taxon>Pteriomorphia</taxon>
        <taxon>Mytilida</taxon>
        <taxon>Mytiloidea</taxon>
        <taxon>Mytilidae</taxon>
        <taxon>Mytilinae</taxon>
        <taxon>Mytilus</taxon>
    </lineage>
</organism>
<evidence type="ECO:0000313" key="6">
    <source>
        <dbReference type="Proteomes" id="UP000683360"/>
    </source>
</evidence>
<dbReference type="GO" id="GO:0005737">
    <property type="term" value="C:cytoplasm"/>
    <property type="evidence" value="ECO:0007669"/>
    <property type="project" value="TreeGrafter"/>
</dbReference>
<dbReference type="SMART" id="SM00252">
    <property type="entry name" value="SH2"/>
    <property type="match status" value="1"/>
</dbReference>
<feature type="region of interest" description="Disordered" evidence="3">
    <location>
        <begin position="257"/>
        <end position="291"/>
    </location>
</feature>
<protein>
    <submittedName>
        <fullName evidence="5">SH2D4A</fullName>
    </submittedName>
</protein>
<evidence type="ECO:0000313" key="5">
    <source>
        <dbReference type="EMBL" id="CAG2192778.1"/>
    </source>
</evidence>
<feature type="compositionally biased region" description="Basic and acidic residues" evidence="3">
    <location>
        <begin position="78"/>
        <end position="113"/>
    </location>
</feature>
<dbReference type="OrthoDB" id="10003345at2759"/>
<dbReference type="Pfam" id="PF00017">
    <property type="entry name" value="SH2"/>
    <property type="match status" value="1"/>
</dbReference>
<dbReference type="EMBL" id="CAJPWZ010000445">
    <property type="protein sequence ID" value="CAG2192778.1"/>
    <property type="molecule type" value="Genomic_DNA"/>
</dbReference>
<dbReference type="Gene3D" id="3.30.505.10">
    <property type="entry name" value="SH2 domain"/>
    <property type="match status" value="1"/>
</dbReference>
<evidence type="ECO:0000256" key="2">
    <source>
        <dbReference type="SAM" id="Coils"/>
    </source>
</evidence>
<dbReference type="AlphaFoldDB" id="A0A8S3QAY6"/>
<dbReference type="SUPFAM" id="SSF55550">
    <property type="entry name" value="SH2 domain"/>
    <property type="match status" value="1"/>
</dbReference>
<feature type="compositionally biased region" description="Basic and acidic residues" evidence="3">
    <location>
        <begin position="1"/>
        <end position="22"/>
    </location>
</feature>
<reference evidence="5" key="1">
    <citation type="submission" date="2021-03" db="EMBL/GenBank/DDBJ databases">
        <authorList>
            <person name="Bekaert M."/>
        </authorList>
    </citation>
    <scope>NUCLEOTIDE SEQUENCE</scope>
</reference>
<evidence type="ECO:0000259" key="4">
    <source>
        <dbReference type="PROSITE" id="PS50001"/>
    </source>
</evidence>
<name>A0A8S3QAY6_MYTED</name>